<dbReference type="GeneID" id="54462604"/>
<reference evidence="5" key="2">
    <citation type="submission" date="2020-04" db="EMBL/GenBank/DDBJ databases">
        <authorList>
            <consortium name="NCBI Genome Project"/>
        </authorList>
    </citation>
    <scope>NUCLEOTIDE SEQUENCE</scope>
    <source>
        <strain evidence="5">CBS 304.34</strain>
    </source>
</reference>
<reference evidence="3 5" key="1">
    <citation type="journal article" date="2020" name="Stud. Mycol.">
        <title>101 Dothideomycetes genomes: a test case for predicting lifestyles and emergence of pathogens.</title>
        <authorList>
            <person name="Haridas S."/>
            <person name="Albert R."/>
            <person name="Binder M."/>
            <person name="Bloem J."/>
            <person name="Labutti K."/>
            <person name="Salamov A."/>
            <person name="Andreopoulos B."/>
            <person name="Baker S."/>
            <person name="Barry K."/>
            <person name="Bills G."/>
            <person name="Bluhm B."/>
            <person name="Cannon C."/>
            <person name="Castanera R."/>
            <person name="Culley D."/>
            <person name="Daum C."/>
            <person name="Ezra D."/>
            <person name="Gonzalez J."/>
            <person name="Henrissat B."/>
            <person name="Kuo A."/>
            <person name="Liang C."/>
            <person name="Lipzen A."/>
            <person name="Lutzoni F."/>
            <person name="Magnuson J."/>
            <person name="Mondo S."/>
            <person name="Nolan M."/>
            <person name="Ohm R."/>
            <person name="Pangilinan J."/>
            <person name="Park H.-J."/>
            <person name="Ramirez L."/>
            <person name="Alfaro M."/>
            <person name="Sun H."/>
            <person name="Tritt A."/>
            <person name="Yoshinaga Y."/>
            <person name="Zwiers L.-H."/>
            <person name="Turgeon B."/>
            <person name="Goodwin S."/>
            <person name="Spatafora J."/>
            <person name="Crous P."/>
            <person name="Grigoriev I."/>
        </authorList>
    </citation>
    <scope>NUCLEOTIDE SEQUENCE</scope>
    <source>
        <strain evidence="3 5">CBS 304.34</strain>
    </source>
</reference>
<dbReference type="OrthoDB" id="3248909at2759"/>
<protein>
    <submittedName>
        <fullName evidence="3 5">Uncharacterized protein</fullName>
    </submittedName>
</protein>
<dbReference type="PANTHER" id="PTHR37544">
    <property type="entry name" value="SPRAY-RELATED"/>
    <property type="match status" value="1"/>
</dbReference>
<feature type="transmembrane region" description="Helical" evidence="2">
    <location>
        <begin position="791"/>
        <end position="814"/>
    </location>
</feature>
<organism evidence="3">
    <name type="scientific">Mytilinidion resinicola</name>
    <dbReference type="NCBI Taxonomy" id="574789"/>
    <lineage>
        <taxon>Eukaryota</taxon>
        <taxon>Fungi</taxon>
        <taxon>Dikarya</taxon>
        <taxon>Ascomycota</taxon>
        <taxon>Pezizomycotina</taxon>
        <taxon>Dothideomycetes</taxon>
        <taxon>Pleosporomycetidae</taxon>
        <taxon>Mytilinidiales</taxon>
        <taxon>Mytilinidiaceae</taxon>
        <taxon>Mytilinidion</taxon>
    </lineage>
</organism>
<proteinExistence type="predicted"/>
<dbReference type="Proteomes" id="UP000504636">
    <property type="component" value="Unplaced"/>
</dbReference>
<reference evidence="5" key="3">
    <citation type="submission" date="2025-04" db="UniProtKB">
        <authorList>
            <consortium name="RefSeq"/>
        </authorList>
    </citation>
    <scope>IDENTIFICATION</scope>
    <source>
        <strain evidence="5">CBS 304.34</strain>
    </source>
</reference>
<feature type="transmembrane region" description="Helical" evidence="2">
    <location>
        <begin position="1208"/>
        <end position="1228"/>
    </location>
</feature>
<dbReference type="Pfam" id="PF11915">
    <property type="entry name" value="DUF3433"/>
    <property type="match status" value="2"/>
</dbReference>
<evidence type="ECO:0000313" key="5">
    <source>
        <dbReference type="RefSeq" id="XP_033582812.1"/>
    </source>
</evidence>
<feature type="transmembrane region" description="Helical" evidence="2">
    <location>
        <begin position="682"/>
        <end position="705"/>
    </location>
</feature>
<feature type="transmembrane region" description="Helical" evidence="2">
    <location>
        <begin position="124"/>
        <end position="144"/>
    </location>
</feature>
<dbReference type="InterPro" id="IPR021840">
    <property type="entry name" value="DUF3433"/>
</dbReference>
<dbReference type="RefSeq" id="XP_033582812.1">
    <property type="nucleotide sequence ID" value="XM_033721711.1"/>
</dbReference>
<evidence type="ECO:0000256" key="2">
    <source>
        <dbReference type="SAM" id="Phobius"/>
    </source>
</evidence>
<evidence type="ECO:0000256" key="1">
    <source>
        <dbReference type="SAM" id="MobiDB-lite"/>
    </source>
</evidence>
<keyword evidence="4" id="KW-1185">Reference proteome</keyword>
<feature type="transmembrane region" description="Helical" evidence="2">
    <location>
        <begin position="552"/>
        <end position="580"/>
    </location>
</feature>
<keyword evidence="2" id="KW-0472">Membrane</keyword>
<keyword evidence="2" id="KW-1133">Transmembrane helix</keyword>
<dbReference type="PANTHER" id="PTHR37544:SF3">
    <property type="entry name" value="SPRAY"/>
    <property type="match status" value="1"/>
</dbReference>
<gene>
    <name evidence="3 5" type="ORF">BDZ99DRAFT_471166</name>
</gene>
<sequence length="1345" mass="148713">MDRTLARSAENTVDMYDLNESGTWQGIHQATESPSDQSPSSSKRPQWRTLTDLSRYATLKRTASGDINCSPWKPLALRAPVLACAVLVSWGLIIVLQLLLVKSQRDGGIIFAPKTNDLSLSHSFLYLYFPTIVAVIFSIFWSWIDLETKRLEPYYQLSKPDGALGKNSLMLQYPSDFIPFVPITAIKNCHWPVFWASTVMVIVTWGLVPIQAGVFATNTITKSLNDSMLVSTSLLSLDQQTENVTGHYMQSVFGITWLNETLPPYMARNYTLAPFKTQSQPIQGFSETWTSMTTLYSVDVSCEQAKRQNETGIEYFTSSNGCRFPTVGGISGNNTIGGKKGMENKEFSVMYVGFWDDDGFADYFLSDFCPIETNHTFYAAFTRNKKLATDPPENMTSIFCQPSYYSQLVNATVAVPSMHPVNAVPIGPKIPVSTTAYNTTLLEWRMNNGVQKAQTRGENPAWQWPSQLERLLSKNVSQTIDNGLLGLPYMAAFAIGASNNTLEELLDPKTLGGAFEASYQLIITRSMVDVLNTTSFATAVSTIGTRKYRTQAVILVPAFTFVVEALLGVVSVFAIALLYLSFTRPRQLRSDPGTIAAVMSLVADNASLLSTFGQLDCSTLEDMSNSIGKRQFHLEYDGQRSVIQHGESSAPESLAELQVGNSEAESSASTRGISQPIRPVEFSLVTVAPFVLFQIALVVLLALLYQRSKPYGLALPSNNRIARQILENYIPTAIATLIEPIWIVVNRLLCMLQPLEDLRTRKAVARKSIALDYSSLPPQLVIWKALRSTHFTLAAVCGMALLANVLAVAFSGLFNENSVQVLYPTTLNPSLSSKFVSINGSDGPGASSDSSADDGEYSGAYQGGLGMDQFYISESNLTTGTPLPPWTDQRFLYVPFSANSTKPSTQGFRATTRAFGAEVDCTELVPGTENSFTASVWTDPRPLSRVSSANFSMTVVDNTGKSVTCVDPGRDPQKGAETGNTGDTPPMTCQKGRSAMEFVLRLHALPNATQQDQDYCAESVFLGWARDSGQDICSDNSTKKFDRSNSLFMACRPRVLSGIANVRVDSVGHIEEADLSNTTFNISRGEIQQQFFTNDLKNLLQQANWYLFQSTTLTSGLVWHSDSFPTDFFNYEISHIINSSRLLDPNLSPPSFSDVAAPFGKVYSRLFAIWLGANKENLLLPARDDLGSPSIPGFRIELETRIFVSKPMFIISEAILGTYIIVSILVYLRRPGKYLARMPTSIASIVALFAASLAVRDFRGTAHMSKRKRERYLYQLDQRYGYGTFVGTDGRVHIGIEKQPFVRTSNVPGLIQRRTGRPQASKKSNSKEALLEDSHRKPSWIRRFW</sequence>
<feature type="region of interest" description="Disordered" evidence="1">
    <location>
        <begin position="966"/>
        <end position="987"/>
    </location>
</feature>
<evidence type="ECO:0000313" key="4">
    <source>
        <dbReference type="Proteomes" id="UP000504636"/>
    </source>
</evidence>
<accession>A0A6A6Z4U5</accession>
<feature type="transmembrane region" description="Helical" evidence="2">
    <location>
        <begin position="80"/>
        <end position="101"/>
    </location>
</feature>
<feature type="region of interest" description="Disordered" evidence="1">
    <location>
        <begin position="1313"/>
        <end position="1332"/>
    </location>
</feature>
<name>A0A6A6Z4U5_9PEZI</name>
<feature type="transmembrane region" description="Helical" evidence="2">
    <location>
        <begin position="193"/>
        <end position="216"/>
    </location>
</feature>
<dbReference type="EMBL" id="MU003693">
    <property type="protein sequence ID" value="KAF2815848.1"/>
    <property type="molecule type" value="Genomic_DNA"/>
</dbReference>
<keyword evidence="2" id="KW-0812">Transmembrane</keyword>
<evidence type="ECO:0000313" key="3">
    <source>
        <dbReference type="EMBL" id="KAF2815848.1"/>
    </source>
</evidence>